<protein>
    <submittedName>
        <fullName evidence="1">DNA polymerase I</fullName>
    </submittedName>
</protein>
<dbReference type="Gene3D" id="3.30.420.10">
    <property type="entry name" value="Ribonuclease H-like superfamily/Ribonuclease H"/>
    <property type="match status" value="1"/>
</dbReference>
<name>A0ABP3ATH7_9LIST</name>
<accession>A0ABP3ATH7</accession>
<sequence length="156" mass="17773">MAPKVKLTLNNDACKPTLNNAAKKKRASQETLEEAWARIEALKNSDSDKRMIADVKAAMLAEKIGREPESVAKNKRLSKAELKRLYPKVKELKQAEILAEMVDSMPKNYWLVQTKERLDELLELLDQEELIVFDVETTGTNVYRDYLVGHVITATK</sequence>
<feature type="non-terminal residue" evidence="1">
    <location>
        <position position="156"/>
    </location>
</feature>
<evidence type="ECO:0000313" key="1">
    <source>
        <dbReference type="EMBL" id="EUJ23749.1"/>
    </source>
</evidence>
<dbReference type="InterPro" id="IPR012337">
    <property type="entry name" value="RNaseH-like_sf"/>
</dbReference>
<evidence type="ECO:0000313" key="2">
    <source>
        <dbReference type="Proteomes" id="UP000019249"/>
    </source>
</evidence>
<proteinExistence type="predicted"/>
<organism evidence="1 2">
    <name type="scientific">Listeria floridensis FSL S10-1187</name>
    <dbReference type="NCBI Taxonomy" id="1265817"/>
    <lineage>
        <taxon>Bacteria</taxon>
        <taxon>Bacillati</taxon>
        <taxon>Bacillota</taxon>
        <taxon>Bacilli</taxon>
        <taxon>Bacillales</taxon>
        <taxon>Listeriaceae</taxon>
        <taxon>Listeria</taxon>
    </lineage>
</organism>
<comment type="caution">
    <text evidence="1">The sequence shown here is derived from an EMBL/GenBank/DDBJ whole genome shotgun (WGS) entry which is preliminary data.</text>
</comment>
<keyword evidence="2" id="KW-1185">Reference proteome</keyword>
<dbReference type="SUPFAM" id="SSF53098">
    <property type="entry name" value="Ribonuclease H-like"/>
    <property type="match status" value="1"/>
</dbReference>
<dbReference type="EMBL" id="AODF01000068">
    <property type="protein sequence ID" value="EUJ23749.1"/>
    <property type="molecule type" value="Genomic_DNA"/>
</dbReference>
<dbReference type="Proteomes" id="UP000019249">
    <property type="component" value="Unassembled WGS sequence"/>
</dbReference>
<dbReference type="InterPro" id="IPR036397">
    <property type="entry name" value="RNaseH_sf"/>
</dbReference>
<gene>
    <name evidence="1" type="ORF">MFLO_15820</name>
</gene>
<reference evidence="1 2" key="1">
    <citation type="journal article" date="2014" name="Int. J. Syst. Evol. Microbiol.">
        <title>Listeria floridensis sp. nov., Listeria aquatica sp. nov., Listeria cornellensis sp. nov., Listeria riparia sp. nov. and Listeria grandensis sp. nov., from agricultural and natural environments.</title>
        <authorList>
            <person name="den Bakker H.C."/>
            <person name="Warchocki S."/>
            <person name="Wright E.M."/>
            <person name="Allred A.F."/>
            <person name="Ahlstrom C."/>
            <person name="Manuel C.S."/>
            <person name="Stasiewicz M.J."/>
            <person name="Burrell A."/>
            <person name="Roof S."/>
            <person name="Strawn L."/>
            <person name="Fortes E.D."/>
            <person name="Nightingale K.K."/>
            <person name="Kephart D."/>
            <person name="Wiedmann M."/>
        </authorList>
    </citation>
    <scope>NUCLEOTIDE SEQUENCE [LARGE SCALE GENOMIC DNA]</scope>
    <source>
        <strain evidence="1 2">FSL S10-1187</strain>
    </source>
</reference>